<feature type="compositionally biased region" description="Low complexity" evidence="1">
    <location>
        <begin position="10"/>
        <end position="21"/>
    </location>
</feature>
<feature type="region of interest" description="Disordered" evidence="1">
    <location>
        <begin position="1"/>
        <end position="21"/>
    </location>
</feature>
<accession>A0A804Q9Q0</accession>
<evidence type="ECO:0000313" key="2">
    <source>
        <dbReference type="EnsemblPlants" id="Zm00001eb314030_P002"/>
    </source>
</evidence>
<organism evidence="2 3">
    <name type="scientific">Zea mays</name>
    <name type="common">Maize</name>
    <dbReference type="NCBI Taxonomy" id="4577"/>
    <lineage>
        <taxon>Eukaryota</taxon>
        <taxon>Viridiplantae</taxon>
        <taxon>Streptophyta</taxon>
        <taxon>Embryophyta</taxon>
        <taxon>Tracheophyta</taxon>
        <taxon>Spermatophyta</taxon>
        <taxon>Magnoliopsida</taxon>
        <taxon>Liliopsida</taxon>
        <taxon>Poales</taxon>
        <taxon>Poaceae</taxon>
        <taxon>PACMAD clade</taxon>
        <taxon>Panicoideae</taxon>
        <taxon>Andropogonodae</taxon>
        <taxon>Andropogoneae</taxon>
        <taxon>Tripsacinae</taxon>
        <taxon>Zea</taxon>
    </lineage>
</organism>
<evidence type="ECO:0000313" key="3">
    <source>
        <dbReference type="Proteomes" id="UP000007305"/>
    </source>
</evidence>
<dbReference type="Proteomes" id="UP000007305">
    <property type="component" value="Chromosome 7"/>
</dbReference>
<protein>
    <submittedName>
        <fullName evidence="2">Uncharacterized protein</fullName>
    </submittedName>
</protein>
<evidence type="ECO:0000256" key="1">
    <source>
        <dbReference type="SAM" id="MobiDB-lite"/>
    </source>
</evidence>
<sequence>MLLPPFSQHPPTTTASSPTLSRSATTLVCHCHRCLAGFTSLLKPGDVALTAPVSARHCARPPRMPWFCSRWANRGTRNLRRIIISNNGVTDARKRRAGAN</sequence>
<dbReference type="EnsemblPlants" id="Zm00001eb314030_T002">
    <property type="protein sequence ID" value="Zm00001eb314030_P002"/>
    <property type="gene ID" value="Zm00001eb314030"/>
</dbReference>
<reference evidence="3" key="1">
    <citation type="submission" date="2015-12" db="EMBL/GenBank/DDBJ databases">
        <title>Update maize B73 reference genome by single molecule sequencing technologies.</title>
        <authorList>
            <consortium name="Maize Genome Sequencing Project"/>
            <person name="Ware D."/>
        </authorList>
    </citation>
    <scope>NUCLEOTIDE SEQUENCE [LARGE SCALE GENOMIC DNA]</scope>
    <source>
        <strain evidence="3">cv. B73</strain>
    </source>
</reference>
<proteinExistence type="predicted"/>
<keyword evidence="3" id="KW-1185">Reference proteome</keyword>
<dbReference type="AlphaFoldDB" id="A0A804Q9Q0"/>
<reference evidence="2" key="2">
    <citation type="submission" date="2019-07" db="EMBL/GenBank/DDBJ databases">
        <authorList>
            <person name="Seetharam A."/>
            <person name="Woodhouse M."/>
            <person name="Cannon E."/>
        </authorList>
    </citation>
    <scope>NUCLEOTIDE SEQUENCE [LARGE SCALE GENOMIC DNA]</scope>
    <source>
        <strain evidence="2">cv. B73</strain>
    </source>
</reference>
<reference evidence="2" key="3">
    <citation type="submission" date="2021-05" db="UniProtKB">
        <authorList>
            <consortium name="EnsemblPlants"/>
        </authorList>
    </citation>
    <scope>IDENTIFICATION</scope>
    <source>
        <strain evidence="2">cv. B73</strain>
    </source>
</reference>
<dbReference type="Gramene" id="Zm00001eb314030_T002">
    <property type="protein sequence ID" value="Zm00001eb314030_P002"/>
    <property type="gene ID" value="Zm00001eb314030"/>
</dbReference>
<name>A0A804Q9Q0_MAIZE</name>